<name>A0A1C4U1I5_9ACTN</name>
<sequence>MPPQPSRPTALARQVFRGSEAVRLGLLSRHQLRGASWLRLRQDVYADARLHRDHGLTCRAAVLRLPPEAVLAGPSAAYLLGVEHAASFTDDVHVLVPRSARIDSQHGIRVHTLGAAPALLPVGGGPATGAGGGRTPDDRTAGSRTDAAGAAAEPAFGPATAGEGAVDRTAAGPGIIDGTAAGAGALRWTQPAQAAWETAVWLEPLRAVTIVDSLLGRGLVTVEDLTVVAGHNADRPGGRRARWVFGLADGGAQSPPQSQLRLRLMLAGLPRPVTQHPVRLASGLVLHPDLAWPAFRVAVEYDGHWHADAEQLHRDRQRLNHLVGAGWVVLHVTSRRLHRDFPAVVREVRAALVSRGWRR</sequence>
<reference evidence="3" key="1">
    <citation type="submission" date="2016-06" db="EMBL/GenBank/DDBJ databases">
        <authorList>
            <person name="Varghese N."/>
            <person name="Submissions Spin"/>
        </authorList>
    </citation>
    <scope>NUCLEOTIDE SEQUENCE [LARGE SCALE GENOMIC DNA]</scope>
    <source>
        <strain evidence="3">DSM 43168</strain>
    </source>
</reference>
<evidence type="ECO:0008006" key="4">
    <source>
        <dbReference type="Google" id="ProtNLM"/>
    </source>
</evidence>
<gene>
    <name evidence="2" type="ORF">GA0070563_101194</name>
</gene>
<feature type="compositionally biased region" description="Gly residues" evidence="1">
    <location>
        <begin position="122"/>
        <end position="134"/>
    </location>
</feature>
<proteinExistence type="predicted"/>
<evidence type="ECO:0000256" key="1">
    <source>
        <dbReference type="SAM" id="MobiDB-lite"/>
    </source>
</evidence>
<dbReference type="Proteomes" id="UP000183585">
    <property type="component" value="Unassembled WGS sequence"/>
</dbReference>
<feature type="region of interest" description="Disordered" evidence="1">
    <location>
        <begin position="121"/>
        <end position="162"/>
    </location>
</feature>
<dbReference type="EMBL" id="FMCT01000001">
    <property type="protein sequence ID" value="SCE65565.1"/>
    <property type="molecule type" value="Genomic_DNA"/>
</dbReference>
<feature type="compositionally biased region" description="Low complexity" evidence="1">
    <location>
        <begin position="142"/>
        <end position="162"/>
    </location>
</feature>
<dbReference type="InterPro" id="IPR011335">
    <property type="entry name" value="Restrct_endonuc-II-like"/>
</dbReference>
<keyword evidence="3" id="KW-1185">Reference proteome</keyword>
<dbReference type="SUPFAM" id="SSF52980">
    <property type="entry name" value="Restriction endonuclease-like"/>
    <property type="match status" value="1"/>
</dbReference>
<evidence type="ECO:0000313" key="3">
    <source>
        <dbReference type="Proteomes" id="UP000183585"/>
    </source>
</evidence>
<dbReference type="Gene3D" id="3.40.960.10">
    <property type="entry name" value="VSR Endonuclease"/>
    <property type="match status" value="1"/>
</dbReference>
<evidence type="ECO:0000313" key="2">
    <source>
        <dbReference type="EMBL" id="SCE65565.1"/>
    </source>
</evidence>
<protein>
    <recommendedName>
        <fullName evidence="4">DUF559 domain-containing protein</fullName>
    </recommendedName>
</protein>
<dbReference type="AlphaFoldDB" id="A0A1C4U1I5"/>
<organism evidence="2 3">
    <name type="scientific">Micromonospora carbonacea</name>
    <dbReference type="NCBI Taxonomy" id="47853"/>
    <lineage>
        <taxon>Bacteria</taxon>
        <taxon>Bacillati</taxon>
        <taxon>Actinomycetota</taxon>
        <taxon>Actinomycetes</taxon>
        <taxon>Micromonosporales</taxon>
        <taxon>Micromonosporaceae</taxon>
        <taxon>Micromonospora</taxon>
    </lineage>
</organism>
<dbReference type="STRING" id="47853.TK50_17550"/>
<accession>A0A1C4U1I5</accession>
<dbReference type="RefSeq" id="WP_074472804.1">
    <property type="nucleotide sequence ID" value="NZ_FMCT01000001.1"/>
</dbReference>